<keyword evidence="3" id="KW-1185">Reference proteome</keyword>
<keyword evidence="1" id="KW-0472">Membrane</keyword>
<feature type="transmembrane region" description="Helical" evidence="1">
    <location>
        <begin position="49"/>
        <end position="70"/>
    </location>
</feature>
<proteinExistence type="predicted"/>
<dbReference type="EMBL" id="BMNQ01000046">
    <property type="protein sequence ID" value="GGK02918.1"/>
    <property type="molecule type" value="Genomic_DNA"/>
</dbReference>
<reference evidence="2" key="2">
    <citation type="submission" date="2020-09" db="EMBL/GenBank/DDBJ databases">
        <authorList>
            <person name="Sun Q."/>
            <person name="Ohkuma M."/>
        </authorList>
    </citation>
    <scope>NUCLEOTIDE SEQUENCE</scope>
    <source>
        <strain evidence="2">JCM 12580</strain>
    </source>
</reference>
<accession>A0A917Q0P8</accession>
<evidence type="ECO:0000313" key="3">
    <source>
        <dbReference type="Proteomes" id="UP000658382"/>
    </source>
</evidence>
<name>A0A917Q0P8_9BACI</name>
<protein>
    <submittedName>
        <fullName evidence="2">Uncharacterized protein</fullName>
    </submittedName>
</protein>
<evidence type="ECO:0000256" key="1">
    <source>
        <dbReference type="SAM" id="Phobius"/>
    </source>
</evidence>
<dbReference type="AlphaFoldDB" id="A0A917Q0P8"/>
<keyword evidence="1" id="KW-1133">Transmembrane helix</keyword>
<organism evidence="2 3">
    <name type="scientific">Lentibacillus kapialis</name>
    <dbReference type="NCBI Taxonomy" id="340214"/>
    <lineage>
        <taxon>Bacteria</taxon>
        <taxon>Bacillati</taxon>
        <taxon>Bacillota</taxon>
        <taxon>Bacilli</taxon>
        <taxon>Bacillales</taxon>
        <taxon>Bacillaceae</taxon>
        <taxon>Lentibacillus</taxon>
    </lineage>
</organism>
<dbReference type="RefSeq" id="WP_188633579.1">
    <property type="nucleotide sequence ID" value="NZ_BMNQ01000046.1"/>
</dbReference>
<gene>
    <name evidence="2" type="ORF">GCM10007063_26460</name>
</gene>
<comment type="caution">
    <text evidence="2">The sequence shown here is derived from an EMBL/GenBank/DDBJ whole genome shotgun (WGS) entry which is preliminary data.</text>
</comment>
<dbReference type="Proteomes" id="UP000658382">
    <property type="component" value="Unassembled WGS sequence"/>
</dbReference>
<feature type="transmembrane region" description="Helical" evidence="1">
    <location>
        <begin position="7"/>
        <end position="29"/>
    </location>
</feature>
<reference evidence="2" key="1">
    <citation type="journal article" date="2014" name="Int. J. Syst. Evol. Microbiol.">
        <title>Complete genome sequence of Corynebacterium casei LMG S-19264T (=DSM 44701T), isolated from a smear-ripened cheese.</title>
        <authorList>
            <consortium name="US DOE Joint Genome Institute (JGI-PGF)"/>
            <person name="Walter F."/>
            <person name="Albersmeier A."/>
            <person name="Kalinowski J."/>
            <person name="Ruckert C."/>
        </authorList>
    </citation>
    <scope>NUCLEOTIDE SEQUENCE</scope>
    <source>
        <strain evidence="2">JCM 12580</strain>
    </source>
</reference>
<evidence type="ECO:0000313" key="2">
    <source>
        <dbReference type="EMBL" id="GGK02918.1"/>
    </source>
</evidence>
<keyword evidence="1" id="KW-0812">Transmembrane</keyword>
<sequence>MYLFMEEYAFIFIGAIITIGLTIMLRAFWVMLLEIALIHLPLLFQDSEIIVSVLLIGQIALSVVVLYKYLMAIEMNYSLVLEKIHKKDPDLIKTEHRGSQFSFWKTRK</sequence>